<dbReference type="HOGENOM" id="CLU_2156648_0_0_9"/>
<reference evidence="1" key="1">
    <citation type="submission" date="2009-04" db="EMBL/GenBank/DDBJ databases">
        <authorList>
            <person name="Weinstock G."/>
            <person name="Sodergren E."/>
            <person name="Clifton S."/>
            <person name="Fulton L."/>
            <person name="Fulton B."/>
            <person name="Courtney L."/>
            <person name="Fronick C."/>
            <person name="Harrison M."/>
            <person name="Strong C."/>
            <person name="Farmer C."/>
            <person name="Delahaunty K."/>
            <person name="Markovic C."/>
            <person name="Hall O."/>
            <person name="Minx P."/>
            <person name="Tomlinson C."/>
            <person name="Mitreva M."/>
            <person name="Nelson J."/>
            <person name="Hou S."/>
            <person name="Wollam A."/>
            <person name="Pepin K.H."/>
            <person name="Johnson M."/>
            <person name="Bhonagiri V."/>
            <person name="Nash W.E."/>
            <person name="Warren W."/>
            <person name="Chinwalla A."/>
            <person name="Mardis E.R."/>
            <person name="Wilson R.K."/>
        </authorList>
    </citation>
    <scope>NUCLEOTIDE SEQUENCE [LARGE SCALE GENOMIC DNA]</scope>
    <source>
        <strain evidence="1">DSM 14600</strain>
    </source>
</reference>
<proteinExistence type="predicted"/>
<evidence type="ECO:0000313" key="1">
    <source>
        <dbReference type="EMBL" id="EEP28508.1"/>
    </source>
</evidence>
<dbReference type="AlphaFoldDB" id="C4GBL5"/>
<accession>C4GBL5</accession>
<dbReference type="RefSeq" id="WP_006906326.1">
    <property type="nucleotide sequence ID" value="NZ_GG665866.1"/>
</dbReference>
<organism evidence="1 2">
    <name type="scientific">Shuttleworthella satelles DSM 14600</name>
    <dbReference type="NCBI Taxonomy" id="626523"/>
    <lineage>
        <taxon>Bacteria</taxon>
        <taxon>Bacillati</taxon>
        <taxon>Bacillota</taxon>
        <taxon>Clostridia</taxon>
        <taxon>Lachnospirales</taxon>
        <taxon>Lachnospiraceae</taxon>
        <taxon>Shuttleworthella</taxon>
    </lineage>
</organism>
<name>C4GBL5_9FIRM</name>
<dbReference type="eggNOG" id="ENOG5032ZC6">
    <property type="taxonomic scope" value="Bacteria"/>
</dbReference>
<protein>
    <submittedName>
        <fullName evidence="1">Uncharacterized protein</fullName>
    </submittedName>
</protein>
<keyword evidence="2" id="KW-1185">Reference proteome</keyword>
<evidence type="ECO:0000313" key="2">
    <source>
        <dbReference type="Proteomes" id="UP000003494"/>
    </source>
</evidence>
<comment type="caution">
    <text evidence="1">The sequence shown here is derived from an EMBL/GenBank/DDBJ whole genome shotgun (WGS) entry which is preliminary data.</text>
</comment>
<dbReference type="Proteomes" id="UP000003494">
    <property type="component" value="Unassembled WGS sequence"/>
</dbReference>
<dbReference type="EMBL" id="ACIP02000002">
    <property type="protein sequence ID" value="EEP28508.1"/>
    <property type="molecule type" value="Genomic_DNA"/>
</dbReference>
<dbReference type="STRING" id="626523.GCWU000342_01318"/>
<gene>
    <name evidence="1" type="ORF">GCWU000342_01318</name>
</gene>
<sequence length="111" mass="12631">MSDFSELRESLRGRGAGMNEYGNINGESVYLSRGIRQIFLGESCEQSLIQAVRCFENRDFGDAALHQKKQKEGHEYGRYDIAPLGREKGEDSGVYMHKADDAILVYFAFER</sequence>